<proteinExistence type="predicted"/>
<evidence type="ECO:0000313" key="3">
    <source>
        <dbReference type="Proteomes" id="UP000596083"/>
    </source>
</evidence>
<accession>A0A7T7KK08</accession>
<dbReference type="RefSeq" id="WP_152534493.1">
    <property type="nucleotide sequence ID" value="NZ_CP066786.1"/>
</dbReference>
<dbReference type="InterPro" id="IPR009506">
    <property type="entry name" value="YjiS-like"/>
</dbReference>
<feature type="domain" description="YjiS-like" evidence="1">
    <location>
        <begin position="9"/>
        <end position="39"/>
    </location>
</feature>
<protein>
    <submittedName>
        <fullName evidence="2">DUF1127 domain-containing protein</fullName>
    </submittedName>
</protein>
<dbReference type="Proteomes" id="UP000596083">
    <property type="component" value="Chromosome"/>
</dbReference>
<evidence type="ECO:0000259" key="1">
    <source>
        <dbReference type="Pfam" id="PF06568"/>
    </source>
</evidence>
<dbReference type="EMBL" id="CP066786">
    <property type="protein sequence ID" value="QQM29192.1"/>
    <property type="molecule type" value="Genomic_DNA"/>
</dbReference>
<evidence type="ECO:0000313" key="2">
    <source>
        <dbReference type="EMBL" id="QQM29192.1"/>
    </source>
</evidence>
<dbReference type="KEGG" id="mlut:JET14_12700"/>
<name>A0A7T7KK08_9HYPH</name>
<sequence length="47" mass="5553">MHPFDFTMKWFSYRRTRAQLRNLTAAELKDIGLLPGDIDRVAARAFR</sequence>
<reference evidence="2 3" key="1">
    <citation type="submission" date="2020-12" db="EMBL/GenBank/DDBJ databases">
        <authorList>
            <person name="Zheng R.K."/>
            <person name="Sun C.M."/>
        </authorList>
    </citation>
    <scope>NUCLEOTIDE SEQUENCE [LARGE SCALE GENOMIC DNA]</scope>
    <source>
        <strain evidence="2 3">ZRK001</strain>
    </source>
</reference>
<gene>
    <name evidence="2" type="ORF">JET14_12700</name>
</gene>
<organism evidence="2 3">
    <name type="scientific">Martelella lutilitoris</name>
    <dbReference type="NCBI Taxonomy" id="2583532"/>
    <lineage>
        <taxon>Bacteria</taxon>
        <taxon>Pseudomonadati</taxon>
        <taxon>Pseudomonadota</taxon>
        <taxon>Alphaproteobacteria</taxon>
        <taxon>Hyphomicrobiales</taxon>
        <taxon>Aurantimonadaceae</taxon>
        <taxon>Martelella</taxon>
    </lineage>
</organism>
<dbReference type="AlphaFoldDB" id="A0A7T7KK08"/>
<dbReference type="Pfam" id="PF06568">
    <property type="entry name" value="YjiS-like"/>
    <property type="match status" value="1"/>
</dbReference>